<dbReference type="Proteomes" id="UP001196870">
    <property type="component" value="Unassembled WGS sequence"/>
</dbReference>
<dbReference type="InterPro" id="IPR029063">
    <property type="entry name" value="SAM-dependent_MTases_sf"/>
</dbReference>
<dbReference type="PANTHER" id="PTHR43861">
    <property type="entry name" value="TRANS-ACONITATE 2-METHYLTRANSFERASE-RELATED"/>
    <property type="match status" value="1"/>
</dbReference>
<keyword evidence="4" id="KW-1185">Reference proteome</keyword>
<proteinExistence type="predicted"/>
<name>A0ABS5F5R9_9PROT</name>
<reference evidence="4" key="1">
    <citation type="journal article" date="2021" name="Syst. Appl. Microbiol.">
        <title>Roseomonas hellenica sp. nov., isolated from roots of wild-growing Alkanna tinctoria.</title>
        <authorList>
            <person name="Rat A."/>
            <person name="Naranjo H.D."/>
            <person name="Lebbe L."/>
            <person name="Cnockaert M."/>
            <person name="Krigas N."/>
            <person name="Grigoriadou K."/>
            <person name="Maloupa E."/>
            <person name="Willems A."/>
        </authorList>
    </citation>
    <scope>NUCLEOTIDE SEQUENCE [LARGE SCALE GENOMIC DNA]</scope>
    <source>
        <strain evidence="4">LMG 31523</strain>
    </source>
</reference>
<accession>A0ABS5F5R9</accession>
<dbReference type="RefSeq" id="WP_211855672.1">
    <property type="nucleotide sequence ID" value="NZ_JAAGBB010000043.1"/>
</dbReference>
<dbReference type="CDD" id="cd02440">
    <property type="entry name" value="AdoMet_MTases"/>
    <property type="match status" value="1"/>
</dbReference>
<comment type="caution">
    <text evidence="3">The sequence shown here is derived from an EMBL/GenBank/DDBJ whole genome shotgun (WGS) entry which is preliminary data.</text>
</comment>
<dbReference type="InterPro" id="IPR025714">
    <property type="entry name" value="Methyltranfer_dom"/>
</dbReference>
<dbReference type="GO" id="GO:0032259">
    <property type="term" value="P:methylation"/>
    <property type="evidence" value="ECO:0007669"/>
    <property type="project" value="UniProtKB-KW"/>
</dbReference>
<dbReference type="Pfam" id="PF10119">
    <property type="entry name" value="MethyTransf_Reg"/>
    <property type="match status" value="1"/>
</dbReference>
<evidence type="ECO:0000313" key="4">
    <source>
        <dbReference type="Proteomes" id="UP001196870"/>
    </source>
</evidence>
<dbReference type="Pfam" id="PF13847">
    <property type="entry name" value="Methyltransf_31"/>
    <property type="match status" value="1"/>
</dbReference>
<dbReference type="GO" id="GO:0008168">
    <property type="term" value="F:methyltransferase activity"/>
    <property type="evidence" value="ECO:0007669"/>
    <property type="project" value="UniProtKB-KW"/>
</dbReference>
<organism evidence="3 4">
    <name type="scientific">Plastoroseomonas hellenica</name>
    <dbReference type="NCBI Taxonomy" id="2687306"/>
    <lineage>
        <taxon>Bacteria</taxon>
        <taxon>Pseudomonadati</taxon>
        <taxon>Pseudomonadota</taxon>
        <taxon>Alphaproteobacteria</taxon>
        <taxon>Acetobacterales</taxon>
        <taxon>Acetobacteraceae</taxon>
        <taxon>Plastoroseomonas</taxon>
    </lineage>
</organism>
<keyword evidence="3" id="KW-0489">Methyltransferase</keyword>
<evidence type="ECO:0000313" key="3">
    <source>
        <dbReference type="EMBL" id="MBR0667894.1"/>
    </source>
</evidence>
<protein>
    <submittedName>
        <fullName evidence="3">Methyltransferase domain-containing protein</fullName>
    </submittedName>
</protein>
<gene>
    <name evidence="3" type="ORF">GXW71_26300</name>
</gene>
<feature type="domain" description="Methyltransferase" evidence="2">
    <location>
        <begin position="49"/>
        <end position="163"/>
    </location>
</feature>
<evidence type="ECO:0000259" key="2">
    <source>
        <dbReference type="Pfam" id="PF13847"/>
    </source>
</evidence>
<evidence type="ECO:0000259" key="1">
    <source>
        <dbReference type="Pfam" id="PF10119"/>
    </source>
</evidence>
<keyword evidence="3" id="KW-0808">Transferase</keyword>
<dbReference type="SUPFAM" id="SSF53335">
    <property type="entry name" value="S-adenosyl-L-methionine-dependent methyltransferases"/>
    <property type="match status" value="1"/>
</dbReference>
<feature type="domain" description="Methyltransferase regulatory" evidence="1">
    <location>
        <begin position="228"/>
        <end position="309"/>
    </location>
</feature>
<dbReference type="EMBL" id="JAAGBB010000043">
    <property type="protein sequence ID" value="MBR0667894.1"/>
    <property type="molecule type" value="Genomic_DNA"/>
</dbReference>
<dbReference type="InterPro" id="IPR018773">
    <property type="entry name" value="MeTrfase_reg_dom_prd"/>
</dbReference>
<sequence>MSTQSTGGMKASYAAADIRYLAAFQEETVPARLRLAAALHDAVWNPNPEKMTVIDIGCGRGVTATVLAAANPGWDVHGLDLQPAHVVEAREIAAEAGLDNLHFHEADVAALDVPAMERMLPQADLVILYGVWTWVPDVVRAGIVRLLASRLKPGGMLLIGYNAMPGFSDSIVLQRLMAEGMAATHGSDAAKARAATGFIKQLADGGARHLPSEKMLERLTSYSDGMSAYLAHEYGTGFWRPAFAADLRRDLIPASLDFVGSAVPAETAPELHLRPEQREMLENLPPQMDRDFLLDLFLLRRFRRDVFIKGRRPGGRAMLAQLPFVLFTAPDKVELAIHTVAGKAELPPAANAALLEALASGPKTLGELAALPGCAGLTPADLGMMLSTTNTALPLWRPPGRGDQARAARANATLFNRLGAEAAASSSPLGFVVPALGGGHIISASDLGVACALQGGAPPDPATLARLLLPATAPDEMLANAEKGARALLDRQYGTWKAMGAV</sequence>
<dbReference type="Gene3D" id="3.40.50.150">
    <property type="entry name" value="Vaccinia Virus protein VP39"/>
    <property type="match status" value="1"/>
</dbReference>